<keyword evidence="5" id="KW-0812">Transmembrane</keyword>
<dbReference type="EMBL" id="DTBJ01000018">
    <property type="protein sequence ID" value="HGM58475.1"/>
    <property type="molecule type" value="Genomic_DNA"/>
</dbReference>
<protein>
    <recommendedName>
        <fullName evidence="7">Zinc ABC transporter substrate-binding protein</fullName>
    </recommendedName>
</protein>
<evidence type="ECO:0000256" key="3">
    <source>
        <dbReference type="ARBA" id="ARBA00022723"/>
    </source>
</evidence>
<feature type="transmembrane region" description="Helical" evidence="5">
    <location>
        <begin position="314"/>
        <end position="331"/>
    </location>
</feature>
<reference evidence="6" key="1">
    <citation type="journal article" date="2020" name="mSystems">
        <title>Genome- and Community-Level Interaction Insights into Carbon Utilization and Element Cycling Functions of Hydrothermarchaeota in Hydrothermal Sediment.</title>
        <authorList>
            <person name="Zhou Z."/>
            <person name="Liu Y."/>
            <person name="Xu W."/>
            <person name="Pan J."/>
            <person name="Luo Z.H."/>
            <person name="Li M."/>
        </authorList>
    </citation>
    <scope>NUCLEOTIDE SEQUENCE [LARGE SCALE GENOMIC DNA]</scope>
    <source>
        <strain evidence="6">SpSt-642</strain>
    </source>
</reference>
<dbReference type="Gene3D" id="3.40.50.1980">
    <property type="entry name" value="Nitrogenase molybdenum iron protein domain"/>
    <property type="match status" value="1"/>
</dbReference>
<comment type="caution">
    <text evidence="6">The sequence shown here is derived from an EMBL/GenBank/DDBJ whole genome shotgun (WGS) entry which is preliminary data.</text>
</comment>
<keyword evidence="3" id="KW-0479">Metal-binding</keyword>
<dbReference type="GO" id="GO:0046872">
    <property type="term" value="F:metal ion binding"/>
    <property type="evidence" value="ECO:0007669"/>
    <property type="project" value="UniProtKB-KW"/>
</dbReference>
<keyword evidence="5" id="KW-1133">Transmembrane helix</keyword>
<dbReference type="PANTHER" id="PTHR42953:SF1">
    <property type="entry name" value="METAL-BINDING PROTEIN HI_0362-RELATED"/>
    <property type="match status" value="1"/>
</dbReference>
<accession>A0A7C4D6W5</accession>
<dbReference type="InterPro" id="IPR006127">
    <property type="entry name" value="ZnuA-like"/>
</dbReference>
<gene>
    <name evidence="6" type="ORF">ENU14_02665</name>
</gene>
<keyword evidence="5" id="KW-0472">Membrane</keyword>
<sequence length="337" mass="39403">MYRDQFISLFFILLVTIFCIEQIYSNNNGLLIVTTFPNLVNDLEGLICDSDRVVSIVPFGIDPHDYSLKPGDIEFISNSDLVILTGHVDFELKIERFYENRKESSQLINLIEIPGLNIKLNPVTSGLNYHMPIYDPINYVLFIKYVVNRLELLNPRCKDVYREKSYLIIDKVLDIYFKTPRLNKTALVDYPYVQYAIEWIGFRIINILIKEHGLEITPDLSYIERIIYSKEVDYIVVTEPIVSEYSIWLYRKAVENNIPVLKVYSPYSNNSFVEKLMYLYSQLVELTNQSVVLEKQSFRNISLSNNYKNVLEQHTFVIGLIVFVLTIYIVVKRDILG</sequence>
<proteinExistence type="predicted"/>
<organism evidence="6">
    <name type="scientific">Staphylothermus marinus</name>
    <dbReference type="NCBI Taxonomy" id="2280"/>
    <lineage>
        <taxon>Archaea</taxon>
        <taxon>Thermoproteota</taxon>
        <taxon>Thermoprotei</taxon>
        <taxon>Desulfurococcales</taxon>
        <taxon>Desulfurococcaceae</taxon>
        <taxon>Staphylothermus</taxon>
    </lineage>
</organism>
<name>A0A7C4D6W5_STAMA</name>
<evidence type="ECO:0000256" key="4">
    <source>
        <dbReference type="ARBA" id="ARBA00022729"/>
    </source>
</evidence>
<dbReference type="GO" id="GO:0030001">
    <property type="term" value="P:metal ion transport"/>
    <property type="evidence" value="ECO:0007669"/>
    <property type="project" value="InterPro"/>
</dbReference>
<comment type="subcellular location">
    <subcellularLocation>
        <location evidence="1">Cell envelope</location>
    </subcellularLocation>
</comment>
<evidence type="ECO:0008006" key="7">
    <source>
        <dbReference type="Google" id="ProtNLM"/>
    </source>
</evidence>
<dbReference type="Pfam" id="PF01297">
    <property type="entry name" value="ZnuA"/>
    <property type="match status" value="1"/>
</dbReference>
<dbReference type="AlphaFoldDB" id="A0A7C4D6W5"/>
<evidence type="ECO:0000256" key="5">
    <source>
        <dbReference type="SAM" id="Phobius"/>
    </source>
</evidence>
<evidence type="ECO:0000313" key="6">
    <source>
        <dbReference type="EMBL" id="HGM58475.1"/>
    </source>
</evidence>
<evidence type="ECO:0000256" key="2">
    <source>
        <dbReference type="ARBA" id="ARBA00022448"/>
    </source>
</evidence>
<dbReference type="InterPro" id="IPR050492">
    <property type="entry name" value="Bact_metal-bind_prot9"/>
</dbReference>
<keyword evidence="2" id="KW-0813">Transport</keyword>
<dbReference type="SUPFAM" id="SSF53807">
    <property type="entry name" value="Helical backbone' metal receptor"/>
    <property type="match status" value="1"/>
</dbReference>
<dbReference type="PANTHER" id="PTHR42953">
    <property type="entry name" value="HIGH-AFFINITY ZINC UPTAKE SYSTEM PROTEIN ZNUA-RELATED"/>
    <property type="match status" value="1"/>
</dbReference>
<keyword evidence="4" id="KW-0732">Signal</keyword>
<evidence type="ECO:0000256" key="1">
    <source>
        <dbReference type="ARBA" id="ARBA00004196"/>
    </source>
</evidence>